<dbReference type="Proteomes" id="UP000095492">
    <property type="component" value="Unassembled WGS sequence"/>
</dbReference>
<evidence type="ECO:0000256" key="2">
    <source>
        <dbReference type="ARBA" id="ARBA00022475"/>
    </source>
</evidence>
<proteinExistence type="predicted"/>
<evidence type="ECO:0000256" key="3">
    <source>
        <dbReference type="ARBA" id="ARBA00022692"/>
    </source>
</evidence>
<comment type="subcellular location">
    <subcellularLocation>
        <location evidence="1">Cell membrane</location>
    </subcellularLocation>
</comment>
<keyword evidence="3 6" id="KW-0812">Transmembrane</keyword>
<gene>
    <name evidence="7" type="ORF">ERS852448_00937</name>
</gene>
<dbReference type="InterPro" id="IPR005899">
    <property type="entry name" value="Na_pump_deCOase"/>
</dbReference>
<evidence type="ECO:0000313" key="8">
    <source>
        <dbReference type="Proteomes" id="UP000095492"/>
    </source>
</evidence>
<protein>
    <submittedName>
        <fullName evidence="7">Na+-transporting methylmalonyl-CoA/oxaloacetate decarboxylase, gamma subunit</fullName>
    </submittedName>
</protein>
<dbReference type="OrthoDB" id="1912660at2"/>
<dbReference type="NCBIfam" id="TIGR01195">
    <property type="entry name" value="oadG_fam"/>
    <property type="match status" value="1"/>
</dbReference>
<organism evidence="7 8">
    <name type="scientific">Eubacterium ramulus</name>
    <dbReference type="NCBI Taxonomy" id="39490"/>
    <lineage>
        <taxon>Bacteria</taxon>
        <taxon>Bacillati</taxon>
        <taxon>Bacillota</taxon>
        <taxon>Clostridia</taxon>
        <taxon>Eubacteriales</taxon>
        <taxon>Eubacteriaceae</taxon>
        <taxon>Eubacterium</taxon>
    </lineage>
</organism>
<sequence>MRKNIKGIAAGSLGLLALQLPGMTVFAQAADRKARLANALQNTVLGMGTVFVMLIAIALIIYCFKIIPVIQEKFAKKAEPTAEAPKTVPVVAAPVQETDDLELVAVIAAAIAASENVPVDSFRVRTIKRR</sequence>
<evidence type="ECO:0000256" key="4">
    <source>
        <dbReference type="ARBA" id="ARBA00022989"/>
    </source>
</evidence>
<dbReference type="STRING" id="39490.ERS852448_00937"/>
<dbReference type="GO" id="GO:0005886">
    <property type="term" value="C:plasma membrane"/>
    <property type="evidence" value="ECO:0007669"/>
    <property type="project" value="UniProtKB-SubCell"/>
</dbReference>
<feature type="transmembrane region" description="Helical" evidence="6">
    <location>
        <begin position="45"/>
        <end position="67"/>
    </location>
</feature>
<accession>A0A173SG31</accession>
<evidence type="ECO:0000256" key="5">
    <source>
        <dbReference type="ARBA" id="ARBA00023136"/>
    </source>
</evidence>
<dbReference type="GO" id="GO:0036376">
    <property type="term" value="P:sodium ion export across plasma membrane"/>
    <property type="evidence" value="ECO:0007669"/>
    <property type="project" value="InterPro"/>
</dbReference>
<dbReference type="GeneID" id="97390268"/>
<dbReference type="RefSeq" id="WP_022036480.1">
    <property type="nucleotide sequence ID" value="NZ_CBCTYR010000008.1"/>
</dbReference>
<dbReference type="EMBL" id="CYYA01000005">
    <property type="protein sequence ID" value="CUM89180.1"/>
    <property type="molecule type" value="Genomic_DNA"/>
</dbReference>
<keyword evidence="5 6" id="KW-0472">Membrane</keyword>
<evidence type="ECO:0000313" key="7">
    <source>
        <dbReference type="EMBL" id="CUM89180.1"/>
    </source>
</evidence>
<dbReference type="GO" id="GO:0015081">
    <property type="term" value="F:sodium ion transmembrane transporter activity"/>
    <property type="evidence" value="ECO:0007669"/>
    <property type="project" value="InterPro"/>
</dbReference>
<keyword evidence="4 6" id="KW-1133">Transmembrane helix</keyword>
<dbReference type="Pfam" id="PF04277">
    <property type="entry name" value="OAD_gamma"/>
    <property type="match status" value="1"/>
</dbReference>
<evidence type="ECO:0000256" key="1">
    <source>
        <dbReference type="ARBA" id="ARBA00004236"/>
    </source>
</evidence>
<reference evidence="7 8" key="1">
    <citation type="submission" date="2015-09" db="EMBL/GenBank/DDBJ databases">
        <authorList>
            <consortium name="Pathogen Informatics"/>
        </authorList>
    </citation>
    <scope>NUCLEOTIDE SEQUENCE [LARGE SCALE GENOMIC DNA]</scope>
    <source>
        <strain evidence="7 8">2789STDY5608891</strain>
    </source>
</reference>
<dbReference type="AlphaFoldDB" id="A0A173SG31"/>
<keyword evidence="2" id="KW-1003">Cell membrane</keyword>
<name>A0A173SG31_EUBRA</name>
<evidence type="ECO:0000256" key="6">
    <source>
        <dbReference type="SAM" id="Phobius"/>
    </source>
</evidence>